<dbReference type="Pfam" id="PF03883">
    <property type="entry name" value="H2O2_YaaD"/>
    <property type="match status" value="1"/>
</dbReference>
<evidence type="ECO:0000313" key="1">
    <source>
        <dbReference type="EMBL" id="MDY5140925.1"/>
    </source>
</evidence>
<dbReference type="GO" id="GO:0005829">
    <property type="term" value="C:cytosol"/>
    <property type="evidence" value="ECO:0007669"/>
    <property type="project" value="TreeGrafter"/>
</dbReference>
<sequence length="265" mass="27910">MLILLPPSEGKTAPTSGPTLDLSALSVPEFTALRTELVAELEEVSRRPDALDILGVGPSIADEVATQITLREQPCAPAWQVYTGVLYQALDMGSFSAAQLTRAGEHTLIFSGLFGATSPLDPIPSYRLGMNVELGGAKISARWAPLWPVLNSRASGLVIDARSGAYAGWKVPASCDVVKITATRITGATSRTISHAAKYFRGRVARLALLADTLPREAEELAELCQQLVGEETAAGAITGVELGPARRGVRELAVVGTVDAGRAH</sequence>
<dbReference type="Proteomes" id="UP001288320">
    <property type="component" value="Unassembled WGS sequence"/>
</dbReference>
<protein>
    <submittedName>
        <fullName evidence="1">Peroxide stress protein YaaA</fullName>
    </submittedName>
</protein>
<accession>A0AAW9HCY1</accession>
<dbReference type="EMBL" id="JAWNFV010000012">
    <property type="protein sequence ID" value="MDY5140925.1"/>
    <property type="molecule type" value="Genomic_DNA"/>
</dbReference>
<dbReference type="PANTHER" id="PTHR30283">
    <property type="entry name" value="PEROXIDE STRESS RESPONSE PROTEIN YAAA"/>
    <property type="match status" value="1"/>
</dbReference>
<dbReference type="AlphaFoldDB" id="A0AAW9HCY1"/>
<proteinExistence type="predicted"/>
<reference evidence="1" key="1">
    <citation type="submission" date="2023-10" db="EMBL/GenBank/DDBJ databases">
        <title>Whole Genome based description of the genera Actinobaculum and Actinotignum reveals a complex phylogenetic relationship within the species included in the genus Actinotignum.</title>
        <authorList>
            <person name="Jensen C.S."/>
            <person name="Dargis R."/>
            <person name="Kemp M."/>
            <person name="Christensen J.J."/>
        </authorList>
    </citation>
    <scope>NUCLEOTIDE SEQUENCE</scope>
    <source>
        <strain evidence="1">SLA_B245</strain>
    </source>
</reference>
<dbReference type="GO" id="GO:0033194">
    <property type="term" value="P:response to hydroperoxide"/>
    <property type="evidence" value="ECO:0007669"/>
    <property type="project" value="TreeGrafter"/>
</dbReference>
<dbReference type="InterPro" id="IPR005583">
    <property type="entry name" value="YaaA"/>
</dbReference>
<evidence type="ECO:0000313" key="2">
    <source>
        <dbReference type="Proteomes" id="UP001288320"/>
    </source>
</evidence>
<gene>
    <name evidence="1" type="primary">yaaA</name>
    <name evidence="1" type="ORF">R6G74_06330</name>
</gene>
<organism evidence="1 2">
    <name type="scientific">Actinotignum timonense</name>
    <dbReference type="NCBI Taxonomy" id="1870995"/>
    <lineage>
        <taxon>Bacteria</taxon>
        <taxon>Bacillati</taxon>
        <taxon>Actinomycetota</taxon>
        <taxon>Actinomycetes</taxon>
        <taxon>Actinomycetales</taxon>
        <taxon>Actinomycetaceae</taxon>
        <taxon>Actinotignum</taxon>
    </lineage>
</organism>
<name>A0AAW9HCY1_9ACTO</name>
<comment type="caution">
    <text evidence="1">The sequence shown here is derived from an EMBL/GenBank/DDBJ whole genome shotgun (WGS) entry which is preliminary data.</text>
</comment>
<dbReference type="RefSeq" id="WP_320753099.1">
    <property type="nucleotide sequence ID" value="NZ_JAWNFV010000012.1"/>
</dbReference>
<dbReference type="PANTHER" id="PTHR30283:SF4">
    <property type="entry name" value="PEROXIDE STRESS RESISTANCE PROTEIN YAAA"/>
    <property type="match status" value="1"/>
</dbReference>